<dbReference type="PRINTS" id="PR00080">
    <property type="entry name" value="SDRFAMILY"/>
</dbReference>
<name>A0A2M9ZLA0_9LEPT</name>
<dbReference type="InterPro" id="IPR002347">
    <property type="entry name" value="SDR_fam"/>
</dbReference>
<dbReference type="SUPFAM" id="SSF51735">
    <property type="entry name" value="NAD(P)-binding Rossmann-fold domains"/>
    <property type="match status" value="1"/>
</dbReference>
<organism evidence="3 5">
    <name type="scientific">Leptospira perolatii</name>
    <dbReference type="NCBI Taxonomy" id="2023191"/>
    <lineage>
        <taxon>Bacteria</taxon>
        <taxon>Pseudomonadati</taxon>
        <taxon>Spirochaetota</taxon>
        <taxon>Spirochaetia</taxon>
        <taxon>Leptospirales</taxon>
        <taxon>Leptospiraceae</taxon>
        <taxon>Leptospira</taxon>
    </lineage>
</organism>
<dbReference type="RefSeq" id="WP_100713269.1">
    <property type="nucleotide sequence ID" value="NZ_NPDY01000004.1"/>
</dbReference>
<sequence>MKIEFGGKVCLVTGGTRGIGLKIAQDLLNSGATVFVTGTSGQKPNFSNLGISASLHNCLTYLPLDLSSELSTNEFLETISDMTIDILVNNAGINRINKVEDVIFKDWQDMLKVNLEGPFRLLQLVLPGMRRRNFGRVVNISSIFGKISREKRSAYTITKYGIHGLTVTSSIEFAKYNVLINTVSPGFILTDLTKKNLSKEEIEELASRIPAGRLGEVGDISSAVLYLCSEANTYISGQNLIVDGGFVNV</sequence>
<dbReference type="EMBL" id="NPDZ01000007">
    <property type="protein sequence ID" value="PJZ72809.1"/>
    <property type="molecule type" value="Genomic_DNA"/>
</dbReference>
<dbReference type="InterPro" id="IPR050259">
    <property type="entry name" value="SDR"/>
</dbReference>
<dbReference type="Pfam" id="PF13561">
    <property type="entry name" value="adh_short_C2"/>
    <property type="match status" value="1"/>
</dbReference>
<dbReference type="InterPro" id="IPR036291">
    <property type="entry name" value="NAD(P)-bd_dom_sf"/>
</dbReference>
<evidence type="ECO:0000313" key="5">
    <source>
        <dbReference type="Proteomes" id="UP000231990"/>
    </source>
</evidence>
<dbReference type="AlphaFoldDB" id="A0A2M9ZLA0"/>
<evidence type="ECO:0000313" key="4">
    <source>
        <dbReference type="Proteomes" id="UP000231962"/>
    </source>
</evidence>
<dbReference type="PANTHER" id="PTHR42879">
    <property type="entry name" value="3-OXOACYL-(ACYL-CARRIER-PROTEIN) REDUCTASE"/>
    <property type="match status" value="1"/>
</dbReference>
<dbReference type="Gene3D" id="3.40.50.720">
    <property type="entry name" value="NAD(P)-binding Rossmann-like Domain"/>
    <property type="match status" value="1"/>
</dbReference>
<comment type="similarity">
    <text evidence="1">Belongs to the short-chain dehydrogenases/reductases (SDR) family.</text>
</comment>
<accession>A0A2M9ZLA0</accession>
<gene>
    <name evidence="2" type="ORF">CH360_06815</name>
    <name evidence="3" type="ORF">CH373_12155</name>
</gene>
<dbReference type="EMBL" id="NPDY01000004">
    <property type="protein sequence ID" value="PJZ70307.1"/>
    <property type="molecule type" value="Genomic_DNA"/>
</dbReference>
<proteinExistence type="inferred from homology"/>
<evidence type="ECO:0000256" key="1">
    <source>
        <dbReference type="ARBA" id="ARBA00006484"/>
    </source>
</evidence>
<reference evidence="4 5" key="1">
    <citation type="submission" date="2017-07" db="EMBL/GenBank/DDBJ databases">
        <title>Leptospira spp. isolated from tropical soils.</title>
        <authorList>
            <person name="Thibeaux R."/>
            <person name="Iraola G."/>
            <person name="Ferres I."/>
            <person name="Bierque E."/>
            <person name="Girault D."/>
            <person name="Soupe-Gilbert M.-E."/>
            <person name="Picardeau M."/>
            <person name="Goarant C."/>
        </authorList>
    </citation>
    <scope>NUCLEOTIDE SEQUENCE [LARGE SCALE GENOMIC DNA]</scope>
    <source>
        <strain evidence="3 5">FH1-B-B1</strain>
        <strain evidence="2 4">FH1-B-C1</strain>
    </source>
</reference>
<dbReference type="FunFam" id="3.40.50.720:FF:000084">
    <property type="entry name" value="Short-chain dehydrogenase reductase"/>
    <property type="match status" value="1"/>
</dbReference>
<comment type="caution">
    <text evidence="3">The sequence shown here is derived from an EMBL/GenBank/DDBJ whole genome shotgun (WGS) entry which is preliminary data.</text>
</comment>
<dbReference type="Proteomes" id="UP000231962">
    <property type="component" value="Unassembled WGS sequence"/>
</dbReference>
<evidence type="ECO:0000313" key="3">
    <source>
        <dbReference type="EMBL" id="PJZ72809.1"/>
    </source>
</evidence>
<protein>
    <submittedName>
        <fullName evidence="3">SDR family oxidoreductase</fullName>
    </submittedName>
</protein>
<keyword evidence="4" id="KW-1185">Reference proteome</keyword>
<dbReference type="OrthoDB" id="9803333at2"/>
<dbReference type="PRINTS" id="PR00081">
    <property type="entry name" value="GDHRDH"/>
</dbReference>
<dbReference type="Proteomes" id="UP000231990">
    <property type="component" value="Unassembled WGS sequence"/>
</dbReference>
<evidence type="ECO:0000313" key="2">
    <source>
        <dbReference type="EMBL" id="PJZ70307.1"/>
    </source>
</evidence>
<dbReference type="PANTHER" id="PTHR42879:SF2">
    <property type="entry name" value="3-OXOACYL-[ACYL-CARRIER-PROTEIN] REDUCTASE FABG"/>
    <property type="match status" value="1"/>
</dbReference>
<dbReference type="CDD" id="cd05233">
    <property type="entry name" value="SDR_c"/>
    <property type="match status" value="1"/>
</dbReference>